<dbReference type="KEGG" id="wei:EQG49_09030"/>
<evidence type="ECO:0000313" key="1">
    <source>
        <dbReference type="EMBL" id="QBO36607.1"/>
    </source>
</evidence>
<dbReference type="AlphaFoldDB" id="A0A4P6YV77"/>
<dbReference type="RefSeq" id="WP_133363684.1">
    <property type="nucleotide sequence ID" value="NZ_CP037940.1"/>
</dbReference>
<gene>
    <name evidence="1" type="ORF">EQG49_09030</name>
</gene>
<dbReference type="InterPro" id="IPR007554">
    <property type="entry name" value="Glycerophosphate_synth"/>
</dbReference>
<evidence type="ECO:0008006" key="3">
    <source>
        <dbReference type="Google" id="ProtNLM"/>
    </source>
</evidence>
<keyword evidence="2" id="KW-1185">Reference proteome</keyword>
<dbReference type="PANTHER" id="PTHR37316:SF3">
    <property type="entry name" value="TEICHOIC ACID GLYCEROL-PHOSPHATE TRANSFERASE"/>
    <property type="match status" value="1"/>
</dbReference>
<dbReference type="GO" id="GO:0047355">
    <property type="term" value="F:CDP-glycerol glycerophosphotransferase activity"/>
    <property type="evidence" value="ECO:0007669"/>
    <property type="project" value="InterPro"/>
</dbReference>
<protein>
    <recommendedName>
        <fullName evidence="3">CDP-glycerol glycerophosphotransferase</fullName>
    </recommendedName>
</protein>
<dbReference type="Pfam" id="PF04464">
    <property type="entry name" value="Glyphos_transf"/>
    <property type="match status" value="1"/>
</dbReference>
<reference evidence="2" key="1">
    <citation type="submission" date="2019-03" db="EMBL/GenBank/DDBJ databases">
        <title>Weissella sp. 26KH-42 Genome sequencing.</title>
        <authorList>
            <person name="Heo J."/>
            <person name="Kim S.-J."/>
            <person name="Kim J.-S."/>
            <person name="Hong S.-B."/>
            <person name="Kwon S.-W."/>
        </authorList>
    </citation>
    <scope>NUCLEOTIDE SEQUENCE [LARGE SCALE GENOMIC DNA]</scope>
    <source>
        <strain evidence="2">26KH-42</strain>
    </source>
</reference>
<dbReference type="SUPFAM" id="SSF53756">
    <property type="entry name" value="UDP-Glycosyltransferase/glycogen phosphorylase"/>
    <property type="match status" value="1"/>
</dbReference>
<sequence length="831" mass="95899">MADMKTENQRTVNIQDAQFTADNQQVQVNVELILPTDAQLLVRVFGQVEAQALSFEYMNGRLTFSTATLQAYLDQHVENVFQVFFAFTVADESFEYLLVDRTITEGRLSLTGVFAGLELVNYAGWLVESVADNQAANVLFAAENITAVTSVSALELPAQQLEFQLPAIGALIDQVQQPTIQAGRGDAAIILPVVTFANSQVVVDLTDEFVDELGRVREQPLLLKLALTNGQFELQLRNQAGAYPERMTAQKKRIKFMNSDNGFVLIDMQPDFYSTRFGHNVRAQVYSIEAAPLRKPTLTMHIRANDKFKFLGARIQLRSNLFEHVVELPVKQVTAVNAKFTKAKVGLTMDWNEFYPLYWDLFALVDFGNGPERIRIEKVGARVIRRVNRSYLHYKITDKDQKRILVPYLTYNDSLAFMVREMEPVETPQATFKERLARITFGLMKTFKMMKPNVWLGFEKFASTAQDNGYAFFDYVATNKLHDDFYYVLSADSADFAKVQSKHADKLLVHGSFKYYLYLLMAKTLVGSEIRRHVYSLRVRSGYMYDQVANKRAVFLQHGVTAFKKTTYFRNAANRGSFDLVITTSPAEEKIVHDYWNYPANKIGLTGFSRWDVLTDKSAEQPMKRIFVMPTWRTWLEDLPAEDFMQTDYYQHFASLLTNQRMMDLLKQHNLKLVFFLHPKFKDYVDSFAGEKSDYVEIYKFGDIQVNEEIMKSSLMITDYSSVAWDTFYMHKPVIFYQFDLERYLDSWGSYLNMDTELFGPRVQDVDQVVDAIAQIVTADFKLDTQYEPMYQKYFIAHDQQNSQRIFDAVNTMNDRMDQEITTANEMRKGD</sequence>
<proteinExistence type="predicted"/>
<dbReference type="EMBL" id="CP037940">
    <property type="protein sequence ID" value="QBO36607.1"/>
    <property type="molecule type" value="Genomic_DNA"/>
</dbReference>
<dbReference type="InterPro" id="IPR051612">
    <property type="entry name" value="Teichoic_Acid_Biosynth"/>
</dbReference>
<dbReference type="OrthoDB" id="396512at2"/>
<evidence type="ECO:0000313" key="2">
    <source>
        <dbReference type="Proteomes" id="UP000292886"/>
    </source>
</evidence>
<dbReference type="PANTHER" id="PTHR37316">
    <property type="entry name" value="TEICHOIC ACID GLYCEROL-PHOSPHATE PRIMASE"/>
    <property type="match status" value="1"/>
</dbReference>
<name>A0A4P6YV77_9LACO</name>
<accession>A0A4P6YV77</accession>
<dbReference type="GO" id="GO:0016020">
    <property type="term" value="C:membrane"/>
    <property type="evidence" value="ECO:0007669"/>
    <property type="project" value="InterPro"/>
</dbReference>
<organism evidence="1 2">
    <name type="scientific">Periweissella cryptocerci</name>
    <dbReference type="NCBI Taxonomy" id="2506420"/>
    <lineage>
        <taxon>Bacteria</taxon>
        <taxon>Bacillati</taxon>
        <taxon>Bacillota</taxon>
        <taxon>Bacilli</taxon>
        <taxon>Lactobacillales</taxon>
        <taxon>Lactobacillaceae</taxon>
        <taxon>Periweissella</taxon>
    </lineage>
</organism>
<dbReference type="Proteomes" id="UP000292886">
    <property type="component" value="Chromosome"/>
</dbReference>
<dbReference type="Gene3D" id="3.40.50.12580">
    <property type="match status" value="1"/>
</dbReference>
<dbReference type="InterPro" id="IPR043148">
    <property type="entry name" value="TagF_C"/>
</dbReference>